<dbReference type="Proteomes" id="UP000034883">
    <property type="component" value="Chromosome"/>
</dbReference>
<dbReference type="AlphaFoldDB" id="A0A0F6WA72"/>
<dbReference type="RefSeq" id="WP_157070299.1">
    <property type="nucleotide sequence ID" value="NZ_CP011125.1"/>
</dbReference>
<sequence>MTTLARWLEARGAYRDVVAWAEPFGDDWSAAWTACPRGDWLLAIAATLETTDRRALVRAACACAELALEAVDDPSARDALTAARVWCDGAEAPDPTALEAAFAIPGDPAIQSAQAAALATLATIRDPREAPGAAAAAVHANALATGECALDAVLRYAHATTADRVRAFLPAPVAARG</sequence>
<keyword evidence="2" id="KW-1185">Reference proteome</keyword>
<organism evidence="1 2">
    <name type="scientific">Sandaracinus amylolyticus</name>
    <dbReference type="NCBI Taxonomy" id="927083"/>
    <lineage>
        <taxon>Bacteria</taxon>
        <taxon>Pseudomonadati</taxon>
        <taxon>Myxococcota</taxon>
        <taxon>Polyangia</taxon>
        <taxon>Polyangiales</taxon>
        <taxon>Sandaracinaceae</taxon>
        <taxon>Sandaracinus</taxon>
    </lineage>
</organism>
<evidence type="ECO:0000313" key="1">
    <source>
        <dbReference type="EMBL" id="AKF11290.1"/>
    </source>
</evidence>
<dbReference type="EMBL" id="CP011125">
    <property type="protein sequence ID" value="AKF11290.1"/>
    <property type="molecule type" value="Genomic_DNA"/>
</dbReference>
<dbReference type="KEGG" id="samy:DB32_008439"/>
<name>A0A0F6WA72_9BACT</name>
<gene>
    <name evidence="1" type="ORF">DB32_008439</name>
</gene>
<accession>A0A0F6WA72</accession>
<reference evidence="1 2" key="1">
    <citation type="submission" date="2015-03" db="EMBL/GenBank/DDBJ databases">
        <title>Genome assembly of Sandaracinus amylolyticus DSM 53668.</title>
        <authorList>
            <person name="Sharma G."/>
            <person name="Subramanian S."/>
        </authorList>
    </citation>
    <scope>NUCLEOTIDE SEQUENCE [LARGE SCALE GENOMIC DNA]</scope>
    <source>
        <strain evidence="1 2">DSM 53668</strain>
    </source>
</reference>
<evidence type="ECO:0000313" key="2">
    <source>
        <dbReference type="Proteomes" id="UP000034883"/>
    </source>
</evidence>
<proteinExistence type="predicted"/>
<dbReference type="STRING" id="927083.DB32_008439"/>
<protein>
    <submittedName>
        <fullName evidence="1">Uncharacterized protein</fullName>
    </submittedName>
</protein>
<dbReference type="OrthoDB" id="3375053at2"/>